<dbReference type="Pfam" id="PF12802">
    <property type="entry name" value="MarR_2"/>
    <property type="match status" value="1"/>
</dbReference>
<dbReference type="PRINTS" id="PR00598">
    <property type="entry name" value="HTHMARR"/>
</dbReference>
<dbReference type="PANTHER" id="PTHR42756:SF1">
    <property type="entry name" value="TRANSCRIPTIONAL REPRESSOR OF EMRAB OPERON"/>
    <property type="match status" value="1"/>
</dbReference>
<evidence type="ECO:0000256" key="1">
    <source>
        <dbReference type="ARBA" id="ARBA00023015"/>
    </source>
</evidence>
<dbReference type="SUPFAM" id="SSF46785">
    <property type="entry name" value="Winged helix' DNA-binding domain"/>
    <property type="match status" value="1"/>
</dbReference>
<feature type="domain" description="HTH marR-type" evidence="4">
    <location>
        <begin position="1"/>
        <end position="135"/>
    </location>
</feature>
<name>A0A938Z6A5_9FIRM</name>
<dbReference type="GO" id="GO:0003677">
    <property type="term" value="F:DNA binding"/>
    <property type="evidence" value="ECO:0007669"/>
    <property type="project" value="UniProtKB-KW"/>
</dbReference>
<proteinExistence type="predicted"/>
<evidence type="ECO:0000256" key="3">
    <source>
        <dbReference type="ARBA" id="ARBA00023163"/>
    </source>
</evidence>
<dbReference type="GO" id="GO:0003700">
    <property type="term" value="F:DNA-binding transcription factor activity"/>
    <property type="evidence" value="ECO:0007669"/>
    <property type="project" value="InterPro"/>
</dbReference>
<accession>A0A938Z6A5</accession>
<evidence type="ECO:0000259" key="4">
    <source>
        <dbReference type="PROSITE" id="PS50995"/>
    </source>
</evidence>
<evidence type="ECO:0000313" key="5">
    <source>
        <dbReference type="EMBL" id="MBN2952064.1"/>
    </source>
</evidence>
<dbReference type="InterPro" id="IPR036388">
    <property type="entry name" value="WH-like_DNA-bd_sf"/>
</dbReference>
<dbReference type="EMBL" id="JAFHBD010000002">
    <property type="protein sequence ID" value="MBN2952064.1"/>
    <property type="molecule type" value="Genomic_DNA"/>
</dbReference>
<dbReference type="SMART" id="SM00347">
    <property type="entry name" value="HTH_MARR"/>
    <property type="match status" value="1"/>
</dbReference>
<dbReference type="InterPro" id="IPR036390">
    <property type="entry name" value="WH_DNA-bd_sf"/>
</dbReference>
<keyword evidence="3" id="KW-0804">Transcription</keyword>
<dbReference type="PROSITE" id="PS01117">
    <property type="entry name" value="HTH_MARR_1"/>
    <property type="match status" value="1"/>
</dbReference>
<gene>
    <name evidence="5" type="ORF">JTJ23_00380</name>
</gene>
<dbReference type="Gene3D" id="1.10.10.10">
    <property type="entry name" value="Winged helix-like DNA-binding domain superfamily/Winged helix DNA-binding domain"/>
    <property type="match status" value="1"/>
</dbReference>
<dbReference type="InterPro" id="IPR000835">
    <property type="entry name" value="HTH_MarR-typ"/>
</dbReference>
<dbReference type="AlphaFoldDB" id="A0A938Z6A5"/>
<dbReference type="InterPro" id="IPR023187">
    <property type="entry name" value="Tscrpt_reg_MarR-type_CS"/>
</dbReference>
<keyword evidence="2" id="KW-0238">DNA-binding</keyword>
<dbReference type="CDD" id="cd00090">
    <property type="entry name" value="HTH_ARSR"/>
    <property type="match status" value="1"/>
</dbReference>
<sequence>MKDAFEKLFRAMHQFKKLNVSDLIPGLSSSEFSVMGAILQMGENGKITSSELAAKTKTLPPAVSRTLRGLEEKGYVERSVDKKDRRNTYISLTEKGWKKGEEVRDRMHDFGCSVMSQLKEEDVDQLVAYLDRIYEIAEKEIETRKRCTRKTERGKNE</sequence>
<keyword evidence="1" id="KW-0805">Transcription regulation</keyword>
<evidence type="ECO:0000256" key="2">
    <source>
        <dbReference type="ARBA" id="ARBA00023125"/>
    </source>
</evidence>
<dbReference type="InterPro" id="IPR011991">
    <property type="entry name" value="ArsR-like_HTH"/>
</dbReference>
<evidence type="ECO:0000313" key="6">
    <source>
        <dbReference type="Proteomes" id="UP000737612"/>
    </source>
</evidence>
<reference evidence="5" key="1">
    <citation type="submission" date="2021-02" db="EMBL/GenBank/DDBJ databases">
        <title>Metagenome-assembled genomes from human diarrheal sample B26.</title>
        <authorList>
            <person name="Ateba T.P."/>
            <person name="Alayande K.A."/>
            <person name="Mwanza M."/>
        </authorList>
    </citation>
    <scope>NUCLEOTIDE SEQUENCE</scope>
    <source>
        <strain evidence="5">06WH</strain>
    </source>
</reference>
<protein>
    <submittedName>
        <fullName evidence="5">MarR family transcriptional regulator</fullName>
    </submittedName>
</protein>
<dbReference type="PANTHER" id="PTHR42756">
    <property type="entry name" value="TRANSCRIPTIONAL REGULATOR, MARR"/>
    <property type="match status" value="1"/>
</dbReference>
<dbReference type="PROSITE" id="PS50995">
    <property type="entry name" value="HTH_MARR_2"/>
    <property type="match status" value="1"/>
</dbReference>
<organism evidence="5 6">
    <name type="scientific">Fusicatenibacter saccharivorans</name>
    <dbReference type="NCBI Taxonomy" id="1150298"/>
    <lineage>
        <taxon>Bacteria</taxon>
        <taxon>Bacillati</taxon>
        <taxon>Bacillota</taxon>
        <taxon>Clostridia</taxon>
        <taxon>Lachnospirales</taxon>
        <taxon>Lachnospiraceae</taxon>
        <taxon>Fusicatenibacter</taxon>
    </lineage>
</organism>
<dbReference type="Proteomes" id="UP000737612">
    <property type="component" value="Unassembled WGS sequence"/>
</dbReference>
<comment type="caution">
    <text evidence="5">The sequence shown here is derived from an EMBL/GenBank/DDBJ whole genome shotgun (WGS) entry which is preliminary data.</text>
</comment>